<feature type="transmembrane region" description="Helical" evidence="7">
    <location>
        <begin position="406"/>
        <end position="425"/>
    </location>
</feature>
<evidence type="ECO:0000256" key="1">
    <source>
        <dbReference type="ARBA" id="ARBA00004141"/>
    </source>
</evidence>
<accession>A0A8B8ISP8</accession>
<dbReference type="OrthoDB" id="6133115at2759"/>
<dbReference type="SUPFAM" id="SSF103473">
    <property type="entry name" value="MFS general substrate transporter"/>
    <property type="match status" value="1"/>
</dbReference>
<comment type="similarity">
    <text evidence="2">Belongs to the major facilitator superfamily.</text>
</comment>
<feature type="transmembrane region" description="Helical" evidence="7">
    <location>
        <begin position="105"/>
        <end position="122"/>
    </location>
</feature>
<evidence type="ECO:0000256" key="6">
    <source>
        <dbReference type="ARBA" id="ARBA00023136"/>
    </source>
</evidence>
<keyword evidence="4 7" id="KW-0812">Transmembrane</keyword>
<feature type="transmembrane region" description="Helical" evidence="7">
    <location>
        <begin position="82"/>
        <end position="98"/>
    </location>
</feature>
<dbReference type="InterPro" id="IPR020846">
    <property type="entry name" value="MFS_dom"/>
</dbReference>
<feature type="transmembrane region" description="Helical" evidence="7">
    <location>
        <begin position="299"/>
        <end position="324"/>
    </location>
</feature>
<sequence length="526" mass="58393">MDLKSIQDQPKDESNDIKDQMQILEEALTLCKFGRFHLRLLAATLCAAVSLMTVTTTTSYILPIAECDLKMNIMHKGLLNGMPFFGQIGASLFAGFLIDSFGRRIFLVGGNSIIFICTIIEGSSQSYIMLLLTKLLEGIAISLCFSAISSYLTELCHLQVRDRLLILYSGFISVALIIAALSAWVILPIEFNYSVLDGYFELHSWNLFLYFCSIWSLFAVVIYWSLPETPKYLLSHGREKEALEVLKGIYSENSGNKKDTFPVKSLNKSGTIKPTQEISLKKQMVTSLFEAKELFRKPLIFKLIIFSFIFFSGLIVFTSLRLWYPQLSTIVENYAKDNGGSARFCVMINEYMQNLNPAITNATESLECVPKLSGSETYMNGLILGFAALISVGISALLVDYFGQKVLMFGILILSSICSTVLYWTNAPLQIAILISCSCALLQAALCLQQNIFVRFFPTKLRALAVSIIIMIGRVGSLTGNIIFPILLNVGCMAPFILSAVIPLGIAILVYFLPNVSKDNKVTGDK</sequence>
<evidence type="ECO:0000256" key="7">
    <source>
        <dbReference type="SAM" id="Phobius"/>
    </source>
</evidence>
<evidence type="ECO:0000256" key="5">
    <source>
        <dbReference type="ARBA" id="ARBA00022989"/>
    </source>
</evidence>
<comment type="subcellular location">
    <subcellularLocation>
        <location evidence="1">Membrane</location>
        <topology evidence="1">Multi-pass membrane protein</topology>
    </subcellularLocation>
</comment>
<dbReference type="Gene3D" id="1.20.1250.20">
    <property type="entry name" value="MFS general substrate transporter like domains"/>
    <property type="match status" value="1"/>
</dbReference>
<dbReference type="InterPro" id="IPR011701">
    <property type="entry name" value="MFS"/>
</dbReference>
<dbReference type="PROSITE" id="PS00216">
    <property type="entry name" value="SUGAR_TRANSPORT_1"/>
    <property type="match status" value="1"/>
</dbReference>
<dbReference type="PANTHER" id="PTHR23511:SF36">
    <property type="entry name" value="EG:BACR7A4.13 PROTEIN-RELATED"/>
    <property type="match status" value="1"/>
</dbReference>
<dbReference type="RefSeq" id="XP_026500169.2">
    <property type="nucleotide sequence ID" value="XM_026644384.2"/>
</dbReference>
<keyword evidence="5 7" id="KW-1133">Transmembrane helix</keyword>
<feature type="transmembrane region" description="Helical" evidence="7">
    <location>
        <begin position="493"/>
        <end position="513"/>
    </location>
</feature>
<evidence type="ECO:0000313" key="9">
    <source>
        <dbReference type="Proteomes" id="UP001652626"/>
    </source>
</evidence>
<evidence type="ECO:0000313" key="10">
    <source>
        <dbReference type="RefSeq" id="XP_026500169.2"/>
    </source>
</evidence>
<dbReference type="Proteomes" id="UP001652626">
    <property type="component" value="Chromosome 20"/>
</dbReference>
<protein>
    <submittedName>
        <fullName evidence="10">Transporter svop-1</fullName>
    </submittedName>
</protein>
<dbReference type="InterPro" id="IPR005828">
    <property type="entry name" value="MFS_sugar_transport-like"/>
</dbReference>
<dbReference type="AlphaFoldDB" id="A0A8B8ISP8"/>
<organism evidence="9 10">
    <name type="scientific">Vanessa tameamea</name>
    <name type="common">Kamehameha butterfly</name>
    <dbReference type="NCBI Taxonomy" id="334116"/>
    <lineage>
        <taxon>Eukaryota</taxon>
        <taxon>Metazoa</taxon>
        <taxon>Ecdysozoa</taxon>
        <taxon>Arthropoda</taxon>
        <taxon>Hexapoda</taxon>
        <taxon>Insecta</taxon>
        <taxon>Pterygota</taxon>
        <taxon>Neoptera</taxon>
        <taxon>Endopterygota</taxon>
        <taxon>Lepidoptera</taxon>
        <taxon>Glossata</taxon>
        <taxon>Ditrysia</taxon>
        <taxon>Papilionoidea</taxon>
        <taxon>Nymphalidae</taxon>
        <taxon>Nymphalinae</taxon>
        <taxon>Vanessa</taxon>
    </lineage>
</organism>
<dbReference type="OMA" id="ISGPHAS"/>
<feature type="transmembrane region" description="Helical" evidence="7">
    <location>
        <begin position="378"/>
        <end position="399"/>
    </location>
</feature>
<dbReference type="Pfam" id="PF07690">
    <property type="entry name" value="MFS_1"/>
    <property type="match status" value="1"/>
</dbReference>
<dbReference type="GeneID" id="113403789"/>
<dbReference type="GO" id="GO:0016020">
    <property type="term" value="C:membrane"/>
    <property type="evidence" value="ECO:0007669"/>
    <property type="project" value="UniProtKB-SubCell"/>
</dbReference>
<feature type="domain" description="Major facilitator superfamily (MFS) profile" evidence="8">
    <location>
        <begin position="39"/>
        <end position="518"/>
    </location>
</feature>
<name>A0A8B8ISP8_VANTA</name>
<feature type="transmembrane region" description="Helical" evidence="7">
    <location>
        <begin position="207"/>
        <end position="226"/>
    </location>
</feature>
<evidence type="ECO:0000259" key="8">
    <source>
        <dbReference type="PROSITE" id="PS50850"/>
    </source>
</evidence>
<dbReference type="PROSITE" id="PS50850">
    <property type="entry name" value="MFS"/>
    <property type="match status" value="1"/>
</dbReference>
<feature type="transmembrane region" description="Helical" evidence="7">
    <location>
        <begin position="40"/>
        <end position="62"/>
    </location>
</feature>
<keyword evidence="6 7" id="KW-0472">Membrane</keyword>
<proteinExistence type="inferred from homology"/>
<dbReference type="PANTHER" id="PTHR23511">
    <property type="entry name" value="SYNAPTIC VESICLE GLYCOPROTEIN 2"/>
    <property type="match status" value="1"/>
</dbReference>
<feature type="transmembrane region" description="Helical" evidence="7">
    <location>
        <begin position="461"/>
        <end position="487"/>
    </location>
</feature>
<reference evidence="10" key="1">
    <citation type="submission" date="2025-08" db="UniProtKB">
        <authorList>
            <consortium name="RefSeq"/>
        </authorList>
    </citation>
    <scope>IDENTIFICATION</scope>
    <source>
        <tissue evidence="10">Whole body</tissue>
    </source>
</reference>
<gene>
    <name evidence="10" type="primary">LOC113403789</name>
</gene>
<dbReference type="GO" id="GO:0022857">
    <property type="term" value="F:transmembrane transporter activity"/>
    <property type="evidence" value="ECO:0007669"/>
    <property type="project" value="InterPro"/>
</dbReference>
<dbReference type="InterPro" id="IPR036259">
    <property type="entry name" value="MFS_trans_sf"/>
</dbReference>
<dbReference type="InterPro" id="IPR005829">
    <property type="entry name" value="Sugar_transporter_CS"/>
</dbReference>
<keyword evidence="3" id="KW-0813">Transport</keyword>
<evidence type="ECO:0000256" key="4">
    <source>
        <dbReference type="ARBA" id="ARBA00022692"/>
    </source>
</evidence>
<evidence type="ECO:0000256" key="3">
    <source>
        <dbReference type="ARBA" id="ARBA00022448"/>
    </source>
</evidence>
<feature type="transmembrane region" description="Helical" evidence="7">
    <location>
        <begin position="164"/>
        <end position="187"/>
    </location>
</feature>
<dbReference type="Pfam" id="PF00083">
    <property type="entry name" value="Sugar_tr"/>
    <property type="match status" value="1"/>
</dbReference>
<feature type="transmembrane region" description="Helical" evidence="7">
    <location>
        <begin position="128"/>
        <end position="152"/>
    </location>
</feature>
<feature type="transmembrane region" description="Helical" evidence="7">
    <location>
        <begin position="431"/>
        <end position="449"/>
    </location>
</feature>
<keyword evidence="9" id="KW-1185">Reference proteome</keyword>
<evidence type="ECO:0000256" key="2">
    <source>
        <dbReference type="ARBA" id="ARBA00008335"/>
    </source>
</evidence>